<proteinExistence type="inferred from homology"/>
<dbReference type="GO" id="GO:0008841">
    <property type="term" value="F:dihydrofolate synthase activity"/>
    <property type="evidence" value="ECO:0007669"/>
    <property type="project" value="UniProtKB-EC"/>
</dbReference>
<dbReference type="AlphaFoldDB" id="A0A3B1ADB6"/>
<dbReference type="PIRSF" id="PIRSF001563">
    <property type="entry name" value="Folylpolyglu_synth"/>
    <property type="match status" value="1"/>
</dbReference>
<dbReference type="GO" id="GO:0004326">
    <property type="term" value="F:tetrahydrofolylpolyglutamate synthase activity"/>
    <property type="evidence" value="ECO:0007669"/>
    <property type="project" value="UniProtKB-EC"/>
</dbReference>
<dbReference type="Gene3D" id="3.40.1190.10">
    <property type="entry name" value="Mur-like, catalytic domain"/>
    <property type="match status" value="1"/>
</dbReference>
<dbReference type="Pfam" id="PF02875">
    <property type="entry name" value="Mur_ligase_C"/>
    <property type="match status" value="1"/>
</dbReference>
<evidence type="ECO:0000256" key="8">
    <source>
        <dbReference type="ARBA" id="ARBA00022842"/>
    </source>
</evidence>
<keyword evidence="8" id="KW-0460">Magnesium</keyword>
<dbReference type="NCBIfam" id="TIGR01499">
    <property type="entry name" value="folC"/>
    <property type="match status" value="1"/>
</dbReference>
<evidence type="ECO:0000256" key="1">
    <source>
        <dbReference type="ARBA" id="ARBA00001946"/>
    </source>
</evidence>
<dbReference type="GO" id="GO:0046656">
    <property type="term" value="P:folic acid biosynthetic process"/>
    <property type="evidence" value="ECO:0007669"/>
    <property type="project" value="UniProtKB-KW"/>
</dbReference>
<dbReference type="GO" id="GO:0046872">
    <property type="term" value="F:metal ion binding"/>
    <property type="evidence" value="ECO:0007669"/>
    <property type="project" value="UniProtKB-KW"/>
</dbReference>
<keyword evidence="6" id="KW-0547">Nucleotide-binding</keyword>
<dbReference type="InterPro" id="IPR036565">
    <property type="entry name" value="Mur-like_cat_sf"/>
</dbReference>
<dbReference type="Gene3D" id="3.90.190.20">
    <property type="entry name" value="Mur ligase, C-terminal domain"/>
    <property type="match status" value="1"/>
</dbReference>
<comment type="cofactor">
    <cofactor evidence="1">
        <name>Mg(2+)</name>
        <dbReference type="ChEBI" id="CHEBI:18420"/>
    </cofactor>
</comment>
<dbReference type="InterPro" id="IPR036615">
    <property type="entry name" value="Mur_ligase_C_dom_sf"/>
</dbReference>
<gene>
    <name evidence="11" type="ORF">MNBD_GAMMA23-951</name>
</gene>
<dbReference type="EC" id="6.3.2.12" evidence="11"/>
<keyword evidence="9" id="KW-0289">Folate biosynthesis</keyword>
<dbReference type="SUPFAM" id="SSF53244">
    <property type="entry name" value="MurD-like peptide ligases, peptide-binding domain"/>
    <property type="match status" value="1"/>
</dbReference>
<feature type="domain" description="Mur ligase C-terminal" evidence="10">
    <location>
        <begin position="291"/>
        <end position="417"/>
    </location>
</feature>
<evidence type="ECO:0000256" key="5">
    <source>
        <dbReference type="ARBA" id="ARBA00022723"/>
    </source>
</evidence>
<organism evidence="11">
    <name type="scientific">hydrothermal vent metagenome</name>
    <dbReference type="NCBI Taxonomy" id="652676"/>
    <lineage>
        <taxon>unclassified sequences</taxon>
        <taxon>metagenomes</taxon>
        <taxon>ecological metagenomes</taxon>
    </lineage>
</organism>
<accession>A0A3B1ADB6</accession>
<dbReference type="EMBL" id="UOFT01000058">
    <property type="protein sequence ID" value="VAW97507.1"/>
    <property type="molecule type" value="Genomic_DNA"/>
</dbReference>
<dbReference type="GO" id="GO:0005524">
    <property type="term" value="F:ATP binding"/>
    <property type="evidence" value="ECO:0007669"/>
    <property type="project" value="UniProtKB-KW"/>
</dbReference>
<dbReference type="EC" id="6.3.2.17" evidence="11"/>
<dbReference type="PANTHER" id="PTHR11136:SF0">
    <property type="entry name" value="DIHYDROFOLATE SYNTHETASE-RELATED"/>
    <property type="match status" value="1"/>
</dbReference>
<evidence type="ECO:0000256" key="2">
    <source>
        <dbReference type="ARBA" id="ARBA00008276"/>
    </source>
</evidence>
<reference evidence="11" key="1">
    <citation type="submission" date="2018-06" db="EMBL/GenBank/DDBJ databases">
        <authorList>
            <person name="Zhirakovskaya E."/>
        </authorList>
    </citation>
    <scope>NUCLEOTIDE SEQUENCE</scope>
</reference>
<evidence type="ECO:0000256" key="7">
    <source>
        <dbReference type="ARBA" id="ARBA00022840"/>
    </source>
</evidence>
<dbReference type="SUPFAM" id="SSF53623">
    <property type="entry name" value="MurD-like peptide ligases, catalytic domain"/>
    <property type="match status" value="1"/>
</dbReference>
<keyword evidence="4 11" id="KW-0436">Ligase</keyword>
<dbReference type="FunFam" id="3.40.1190.10:FF:000004">
    <property type="entry name" value="Dihydrofolate synthase/folylpolyglutamate synthase"/>
    <property type="match status" value="1"/>
</dbReference>
<comment type="similarity">
    <text evidence="2">Belongs to the folylpolyglutamate synthase family.</text>
</comment>
<dbReference type="GO" id="GO:0005737">
    <property type="term" value="C:cytoplasm"/>
    <property type="evidence" value="ECO:0007669"/>
    <property type="project" value="TreeGrafter"/>
</dbReference>
<evidence type="ECO:0000256" key="4">
    <source>
        <dbReference type="ARBA" id="ARBA00022598"/>
    </source>
</evidence>
<protein>
    <submittedName>
        <fullName evidence="11">Dihydrofolate synthase @ Folylpolyglutamate synthase</fullName>
        <ecNumber evidence="11">6.3.2.12</ecNumber>
        <ecNumber evidence="11">6.3.2.17</ecNumber>
    </submittedName>
</protein>
<name>A0A3B1ADB6_9ZZZZ</name>
<evidence type="ECO:0000256" key="6">
    <source>
        <dbReference type="ARBA" id="ARBA00022741"/>
    </source>
</evidence>
<comment type="subunit">
    <text evidence="3">Monomer.</text>
</comment>
<dbReference type="NCBIfam" id="NF008101">
    <property type="entry name" value="PRK10846.1"/>
    <property type="match status" value="1"/>
</dbReference>
<evidence type="ECO:0000256" key="3">
    <source>
        <dbReference type="ARBA" id="ARBA00011245"/>
    </source>
</evidence>
<sequence>MRFNTLQQWLSWQESLHHKEIDLGLDRVRQVYQQLHSKPFNIPVISVAGTNGKGSSVAILASIYAQAGYRVGSYTSPHLVHYNERIRINQQPVEDTLLCESFARIDEARGEISLTYFEFGTLAAFDIFHHAELSGELDVVILEVGLGGRLDVVNLIDADVMLITSIGLDHTDWLGDTREAIGFEKAGIMRSNKPVVCSDLGMPQSIQKHADKILAPLYRLGKDFNFEQRQTDWQWSDENTLRTALPRPALIGEHQYQNAAGALKVVELLSVRLPVSQAHVRQGLMDVRVDGRCQIIPVNQSMGGQTLILDVAHNPDSVQCLAQLVAEMKSSGQVHALVGMMKDKALADSLQPMRELVDHWYIVKAPIERAAETAQLAAIIDTFPVVSSNCFEQIAVAFSEMQLRAKNGDILLVFGSFYTVAAILPNWIST</sequence>
<evidence type="ECO:0000259" key="10">
    <source>
        <dbReference type="Pfam" id="PF02875"/>
    </source>
</evidence>
<keyword evidence="5" id="KW-0479">Metal-binding</keyword>
<dbReference type="PANTHER" id="PTHR11136">
    <property type="entry name" value="FOLYLPOLYGLUTAMATE SYNTHASE-RELATED"/>
    <property type="match status" value="1"/>
</dbReference>
<evidence type="ECO:0000256" key="9">
    <source>
        <dbReference type="ARBA" id="ARBA00022909"/>
    </source>
</evidence>
<evidence type="ECO:0000313" key="11">
    <source>
        <dbReference type="EMBL" id="VAW97507.1"/>
    </source>
</evidence>
<dbReference type="InterPro" id="IPR001645">
    <property type="entry name" value="Folylpolyglutamate_synth"/>
</dbReference>
<keyword evidence="7" id="KW-0067">ATP-binding</keyword>
<dbReference type="InterPro" id="IPR004101">
    <property type="entry name" value="Mur_ligase_C"/>
</dbReference>